<dbReference type="Pfam" id="PF10545">
    <property type="entry name" value="MADF_DNA_bdg"/>
    <property type="match status" value="1"/>
</dbReference>
<evidence type="ECO:0000313" key="3">
    <source>
        <dbReference type="Proteomes" id="UP000324222"/>
    </source>
</evidence>
<evidence type="ECO:0000259" key="1">
    <source>
        <dbReference type="PROSITE" id="PS51029"/>
    </source>
</evidence>
<comment type="caution">
    <text evidence="2">The sequence shown here is derived from an EMBL/GenBank/DDBJ whole genome shotgun (WGS) entry which is preliminary data.</text>
</comment>
<name>A0A5B7HRS8_PORTR</name>
<proteinExistence type="predicted"/>
<sequence>MAYHNTEEYISELEKRPALWDPWKDEYKNKNKKEEAWLEVCRSIYQNYEEKSEEKRTQLFFRSPSMTERKDRAGALTAGLRQGPAGQ</sequence>
<dbReference type="AlphaFoldDB" id="A0A5B7HRS8"/>
<dbReference type="Proteomes" id="UP000324222">
    <property type="component" value="Unassembled WGS sequence"/>
</dbReference>
<accession>A0A5B7HRS8</accession>
<keyword evidence="3" id="KW-1185">Reference proteome</keyword>
<evidence type="ECO:0000313" key="2">
    <source>
        <dbReference type="EMBL" id="MPC71184.1"/>
    </source>
</evidence>
<protein>
    <recommendedName>
        <fullName evidence="1">MADF domain-containing protein</fullName>
    </recommendedName>
</protein>
<dbReference type="InterPro" id="IPR006578">
    <property type="entry name" value="MADF-dom"/>
</dbReference>
<dbReference type="EMBL" id="VSRR010032469">
    <property type="protein sequence ID" value="MPC71184.1"/>
    <property type="molecule type" value="Genomic_DNA"/>
</dbReference>
<reference evidence="2 3" key="1">
    <citation type="submission" date="2019-05" db="EMBL/GenBank/DDBJ databases">
        <title>Another draft genome of Portunus trituberculatus and its Hox gene families provides insights of decapod evolution.</title>
        <authorList>
            <person name="Jeong J.-H."/>
            <person name="Song I."/>
            <person name="Kim S."/>
            <person name="Choi T."/>
            <person name="Kim D."/>
            <person name="Ryu S."/>
            <person name="Kim W."/>
        </authorList>
    </citation>
    <scope>NUCLEOTIDE SEQUENCE [LARGE SCALE GENOMIC DNA]</scope>
    <source>
        <tissue evidence="2">Muscle</tissue>
    </source>
</reference>
<organism evidence="2 3">
    <name type="scientific">Portunus trituberculatus</name>
    <name type="common">Swimming crab</name>
    <name type="synonym">Neptunus trituberculatus</name>
    <dbReference type="NCBI Taxonomy" id="210409"/>
    <lineage>
        <taxon>Eukaryota</taxon>
        <taxon>Metazoa</taxon>
        <taxon>Ecdysozoa</taxon>
        <taxon>Arthropoda</taxon>
        <taxon>Crustacea</taxon>
        <taxon>Multicrustacea</taxon>
        <taxon>Malacostraca</taxon>
        <taxon>Eumalacostraca</taxon>
        <taxon>Eucarida</taxon>
        <taxon>Decapoda</taxon>
        <taxon>Pleocyemata</taxon>
        <taxon>Brachyura</taxon>
        <taxon>Eubrachyura</taxon>
        <taxon>Portunoidea</taxon>
        <taxon>Portunidae</taxon>
        <taxon>Portuninae</taxon>
        <taxon>Portunus</taxon>
    </lineage>
</organism>
<dbReference type="PROSITE" id="PS51029">
    <property type="entry name" value="MADF"/>
    <property type="match status" value="1"/>
</dbReference>
<feature type="domain" description="MADF" evidence="1">
    <location>
        <begin position="8"/>
        <end position="87"/>
    </location>
</feature>
<gene>
    <name evidence="2" type="ORF">E2C01_065456</name>
</gene>